<dbReference type="STRING" id="1802505.A3D01_02775"/>
<dbReference type="SUPFAM" id="SSF53448">
    <property type="entry name" value="Nucleotide-diphospho-sugar transferases"/>
    <property type="match status" value="1"/>
</dbReference>
<keyword evidence="2" id="KW-0328">Glycosyltransferase</keyword>
<comment type="caution">
    <text evidence="5">The sequence shown here is derived from an EMBL/GenBank/DDBJ whole genome shotgun (WGS) entry which is preliminary data.</text>
</comment>
<evidence type="ECO:0000256" key="2">
    <source>
        <dbReference type="ARBA" id="ARBA00022676"/>
    </source>
</evidence>
<organism evidence="5 6">
    <name type="scientific">Candidatus Woesebacteria bacterium RIFCSPHIGHO2_02_FULL_39_13</name>
    <dbReference type="NCBI Taxonomy" id="1802505"/>
    <lineage>
        <taxon>Bacteria</taxon>
        <taxon>Candidatus Woeseibacteriota</taxon>
    </lineage>
</organism>
<accession>A0A1F7Z346</accession>
<dbReference type="EMBL" id="MGGR01000013">
    <property type="protein sequence ID" value="OGM33870.1"/>
    <property type="molecule type" value="Genomic_DNA"/>
</dbReference>
<dbReference type="Gene3D" id="3.90.550.10">
    <property type="entry name" value="Spore Coat Polysaccharide Biosynthesis Protein SpsA, Chain A"/>
    <property type="match status" value="1"/>
</dbReference>
<evidence type="ECO:0000259" key="4">
    <source>
        <dbReference type="Pfam" id="PF00535"/>
    </source>
</evidence>
<dbReference type="PANTHER" id="PTHR43179">
    <property type="entry name" value="RHAMNOSYLTRANSFERASE WBBL"/>
    <property type="match status" value="1"/>
</dbReference>
<sequence length="302" mass="34642">MKKNLSKDFTVSVIIPNYNGFELLEKNLPKVISAFHNTKNKITQIIIIDDGSTDNSIKLIKEKFKEVTLVRHKINRGFIASVNTGARTASGELLALLNNDVAPSENFLESVNLVFENPKVFAVSLHEKGYAWAKGYFKDGFIVHASGRETDQVRETFWVSGGTGVFRREYWMKLGGMDEKLLSPFYWEDVDISYRAMKRGWVNLWDPEAKVVHEHESTVKNIDKVYRTRIQERNQLIFIWKNLTSGNLIKKHILGLVSRLSGHPKYFIIVAMALGKIRLILKARRRELKESKVSDEAILGKF</sequence>
<reference evidence="5 6" key="1">
    <citation type="journal article" date="2016" name="Nat. Commun.">
        <title>Thousands of microbial genomes shed light on interconnected biogeochemical processes in an aquifer system.</title>
        <authorList>
            <person name="Anantharaman K."/>
            <person name="Brown C.T."/>
            <person name="Hug L.A."/>
            <person name="Sharon I."/>
            <person name="Castelle C.J."/>
            <person name="Probst A.J."/>
            <person name="Thomas B.C."/>
            <person name="Singh A."/>
            <person name="Wilkins M.J."/>
            <person name="Karaoz U."/>
            <person name="Brodie E.L."/>
            <person name="Williams K.H."/>
            <person name="Hubbard S.S."/>
            <person name="Banfield J.F."/>
        </authorList>
    </citation>
    <scope>NUCLEOTIDE SEQUENCE [LARGE SCALE GENOMIC DNA]</scope>
</reference>
<dbReference type="Proteomes" id="UP000177169">
    <property type="component" value="Unassembled WGS sequence"/>
</dbReference>
<dbReference type="Pfam" id="PF00535">
    <property type="entry name" value="Glycos_transf_2"/>
    <property type="match status" value="1"/>
</dbReference>
<dbReference type="CDD" id="cd04186">
    <property type="entry name" value="GT_2_like_c"/>
    <property type="match status" value="1"/>
</dbReference>
<keyword evidence="3" id="KW-0808">Transferase</keyword>
<dbReference type="InterPro" id="IPR029044">
    <property type="entry name" value="Nucleotide-diphossugar_trans"/>
</dbReference>
<proteinExistence type="inferred from homology"/>
<protein>
    <recommendedName>
        <fullName evidence="4">Glycosyltransferase 2-like domain-containing protein</fullName>
    </recommendedName>
</protein>
<name>A0A1F7Z346_9BACT</name>
<dbReference type="InterPro" id="IPR001173">
    <property type="entry name" value="Glyco_trans_2-like"/>
</dbReference>
<comment type="similarity">
    <text evidence="1">Belongs to the glycosyltransferase 2 family.</text>
</comment>
<dbReference type="AlphaFoldDB" id="A0A1F7Z346"/>
<gene>
    <name evidence="5" type="ORF">A3D01_02775</name>
</gene>
<dbReference type="GO" id="GO:0016757">
    <property type="term" value="F:glycosyltransferase activity"/>
    <property type="evidence" value="ECO:0007669"/>
    <property type="project" value="UniProtKB-KW"/>
</dbReference>
<evidence type="ECO:0000256" key="3">
    <source>
        <dbReference type="ARBA" id="ARBA00022679"/>
    </source>
</evidence>
<evidence type="ECO:0000313" key="6">
    <source>
        <dbReference type="Proteomes" id="UP000177169"/>
    </source>
</evidence>
<evidence type="ECO:0000256" key="1">
    <source>
        <dbReference type="ARBA" id="ARBA00006739"/>
    </source>
</evidence>
<evidence type="ECO:0000313" key="5">
    <source>
        <dbReference type="EMBL" id="OGM33870.1"/>
    </source>
</evidence>
<feature type="domain" description="Glycosyltransferase 2-like" evidence="4">
    <location>
        <begin position="12"/>
        <end position="133"/>
    </location>
</feature>
<dbReference type="PANTHER" id="PTHR43179:SF12">
    <property type="entry name" value="GALACTOFURANOSYLTRANSFERASE GLFT2"/>
    <property type="match status" value="1"/>
</dbReference>